<dbReference type="Proteomes" id="UP000626180">
    <property type="component" value="Unassembled WGS sequence"/>
</dbReference>
<dbReference type="RefSeq" id="WP_010795511.1">
    <property type="nucleotide sequence ID" value="NZ_CP053063.1"/>
</dbReference>
<dbReference type="AlphaFoldDB" id="A0A2X2D1A5"/>
<evidence type="ECO:0000313" key="5">
    <source>
        <dbReference type="Proteomes" id="UP000626180"/>
    </source>
</evidence>
<dbReference type="EMBL" id="JADTXM010000011">
    <property type="protein sequence ID" value="MBH3440180.1"/>
    <property type="molecule type" value="Genomic_DNA"/>
</dbReference>
<evidence type="ECO:0000313" key="3">
    <source>
        <dbReference type="EMBL" id="SPZ11506.1"/>
    </source>
</evidence>
<evidence type="ECO:0000313" key="4">
    <source>
        <dbReference type="Proteomes" id="UP000250443"/>
    </source>
</evidence>
<sequence>MKIEVRPLTRSPQSSWQVRLDDQAITFRTEDEARTYVDKLNARLKAPHKLPESLPA</sequence>
<accession>A0A2X2D1A5</accession>
<dbReference type="Proteomes" id="UP000638986">
    <property type="component" value="Unassembled WGS sequence"/>
</dbReference>
<dbReference type="GeneID" id="300269966"/>
<protein>
    <submittedName>
        <fullName evidence="3">Uncharacterized protein</fullName>
    </submittedName>
</protein>
<dbReference type="Proteomes" id="UP000250443">
    <property type="component" value="Unassembled WGS sequence"/>
</dbReference>
<name>A0A2X2D1A5_PSELU</name>
<evidence type="ECO:0000313" key="1">
    <source>
        <dbReference type="EMBL" id="MBF8641984.1"/>
    </source>
</evidence>
<reference evidence="3 4" key="1">
    <citation type="submission" date="2018-06" db="EMBL/GenBank/DDBJ databases">
        <authorList>
            <consortium name="Pathogen Informatics"/>
            <person name="Doyle S."/>
        </authorList>
    </citation>
    <scope>NUCLEOTIDE SEQUENCE [LARGE SCALE GENOMIC DNA]</scope>
    <source>
        <strain evidence="3 4">NCTC11842</strain>
    </source>
</reference>
<keyword evidence="5" id="KW-1185">Reference proteome</keyword>
<gene>
    <name evidence="2" type="ORF">I5Q09_15955</name>
    <name evidence="1" type="ORF">IRZ65_14960</name>
    <name evidence="3" type="ORF">NCTC11842_03751</name>
</gene>
<dbReference type="EMBL" id="JADMCD010000007">
    <property type="protein sequence ID" value="MBF8641984.1"/>
    <property type="molecule type" value="Genomic_DNA"/>
</dbReference>
<reference evidence="1 5" key="2">
    <citation type="submission" date="2020-10" db="EMBL/GenBank/DDBJ databases">
        <title>Genome sequences of Pseudomonas isolates.</title>
        <authorList>
            <person name="Wessels L."/>
            <person name="Reich F."/>
            <person name="Hammerl J."/>
        </authorList>
    </citation>
    <scope>NUCLEOTIDE SEQUENCE [LARGE SCALE GENOMIC DNA]</scope>
    <source>
        <strain evidence="1 5">20-MO00624-0</strain>
    </source>
</reference>
<evidence type="ECO:0000313" key="6">
    <source>
        <dbReference type="Proteomes" id="UP000638986"/>
    </source>
</evidence>
<organism evidence="3 4">
    <name type="scientific">Pseudomonas luteola</name>
    <dbReference type="NCBI Taxonomy" id="47886"/>
    <lineage>
        <taxon>Bacteria</taxon>
        <taxon>Pseudomonadati</taxon>
        <taxon>Pseudomonadota</taxon>
        <taxon>Gammaproteobacteria</taxon>
        <taxon>Pseudomonadales</taxon>
        <taxon>Pseudomonadaceae</taxon>
        <taxon>Pseudomonas</taxon>
    </lineage>
</organism>
<proteinExistence type="predicted"/>
<reference evidence="2 6" key="3">
    <citation type="submission" date="2020-11" db="EMBL/GenBank/DDBJ databases">
        <title>Enhanced detection system for hospital associated transmission using whole genome sequencing surveillance.</title>
        <authorList>
            <person name="Harrison L.H."/>
            <person name="Van Tyne D."/>
            <person name="Marsh J.W."/>
            <person name="Griffith M.P."/>
            <person name="Snyder D.J."/>
            <person name="Cooper V.S."/>
            <person name="Mustapha M."/>
        </authorList>
    </citation>
    <scope>NUCLEOTIDE SEQUENCE [LARGE SCALE GENOMIC DNA]</scope>
    <source>
        <strain evidence="2 6">PSB00013</strain>
    </source>
</reference>
<dbReference type="EMBL" id="UAUF01000014">
    <property type="protein sequence ID" value="SPZ11506.1"/>
    <property type="molecule type" value="Genomic_DNA"/>
</dbReference>
<evidence type="ECO:0000313" key="2">
    <source>
        <dbReference type="EMBL" id="MBH3440180.1"/>
    </source>
</evidence>